<comment type="catalytic activity">
    <reaction evidence="3">
        <text>dTTP + H2O = dTMP + diphosphate + H(+)</text>
        <dbReference type="Rhea" id="RHEA:28534"/>
        <dbReference type="ChEBI" id="CHEBI:15377"/>
        <dbReference type="ChEBI" id="CHEBI:15378"/>
        <dbReference type="ChEBI" id="CHEBI:33019"/>
        <dbReference type="ChEBI" id="CHEBI:37568"/>
        <dbReference type="ChEBI" id="CHEBI:63528"/>
        <dbReference type="EC" id="3.6.1.9"/>
    </reaction>
</comment>
<evidence type="ECO:0000313" key="4">
    <source>
        <dbReference type="EMBL" id="MDT2689926.1"/>
    </source>
</evidence>
<dbReference type="EC" id="3.6.1.9" evidence="3"/>
<keyword evidence="2 3" id="KW-0378">Hydrolase</keyword>
<comment type="function">
    <text evidence="3">Nucleoside triphosphate pyrophosphatase that hydrolyzes dTTP and UTP. May have a dual role in cell division arrest and in preventing the incorporation of modified nucleotides into cellular nucleic acids.</text>
</comment>
<evidence type="ECO:0000256" key="3">
    <source>
        <dbReference type="HAMAP-Rule" id="MF_00528"/>
    </source>
</evidence>
<evidence type="ECO:0000256" key="1">
    <source>
        <dbReference type="ARBA" id="ARBA00001968"/>
    </source>
</evidence>
<reference evidence="4" key="2">
    <citation type="submission" date="2023-03" db="EMBL/GenBank/DDBJ databases">
        <authorList>
            <person name="Shen W."/>
            <person name="Cai J."/>
        </authorList>
    </citation>
    <scope>NUCLEOTIDE SEQUENCE</scope>
    <source>
        <strain evidence="4">K69-2</strain>
    </source>
</reference>
<comment type="catalytic activity">
    <reaction evidence="3">
        <text>UTP + H2O = UMP + diphosphate + H(+)</text>
        <dbReference type="Rhea" id="RHEA:29395"/>
        <dbReference type="ChEBI" id="CHEBI:15377"/>
        <dbReference type="ChEBI" id="CHEBI:15378"/>
        <dbReference type="ChEBI" id="CHEBI:33019"/>
        <dbReference type="ChEBI" id="CHEBI:46398"/>
        <dbReference type="ChEBI" id="CHEBI:57865"/>
        <dbReference type="EC" id="3.6.1.9"/>
    </reaction>
</comment>
<feature type="site" description="Important for substrate specificity" evidence="3">
    <location>
        <position position="150"/>
    </location>
</feature>
<accession>A0A376H187</accession>
<dbReference type="PIRSF" id="PIRSF006305">
    <property type="entry name" value="Maf"/>
    <property type="match status" value="1"/>
</dbReference>
<dbReference type="OrthoDB" id="9807767at2"/>
<keyword evidence="6" id="KW-1185">Reference proteome</keyword>
<evidence type="ECO:0000313" key="5">
    <source>
        <dbReference type="EMBL" id="STD84531.1"/>
    </source>
</evidence>
<dbReference type="GO" id="GO:0009117">
    <property type="term" value="P:nucleotide metabolic process"/>
    <property type="evidence" value="ECO:0007669"/>
    <property type="project" value="UniProtKB-KW"/>
</dbReference>
<dbReference type="GO" id="GO:0005737">
    <property type="term" value="C:cytoplasm"/>
    <property type="evidence" value="ECO:0007669"/>
    <property type="project" value="UniProtKB-SubCell"/>
</dbReference>
<comment type="similarity">
    <text evidence="3">Belongs to the Maf family. YhdE subfamily.</text>
</comment>
<name>A0A376H187_ENTGA</name>
<comment type="subcellular location">
    <subcellularLocation>
        <location evidence="3">Cytoplasm</location>
    </subcellularLocation>
</comment>
<keyword evidence="3" id="KW-0546">Nucleotide metabolism</keyword>
<dbReference type="NCBIfam" id="TIGR00172">
    <property type="entry name" value="maf"/>
    <property type="match status" value="1"/>
</dbReference>
<dbReference type="Proteomes" id="UP000254807">
    <property type="component" value="Unassembled WGS sequence"/>
</dbReference>
<dbReference type="InterPro" id="IPR029001">
    <property type="entry name" value="ITPase-like_fam"/>
</dbReference>
<dbReference type="EMBL" id="UFYW01000001">
    <property type="protein sequence ID" value="STD84531.1"/>
    <property type="molecule type" value="Genomic_DNA"/>
</dbReference>
<evidence type="ECO:0000313" key="6">
    <source>
        <dbReference type="Proteomes" id="UP000254807"/>
    </source>
</evidence>
<dbReference type="AlphaFoldDB" id="A0A376H187"/>
<gene>
    <name evidence="5" type="primary">maf</name>
    <name evidence="5" type="ORF">NCTC12360_03072</name>
    <name evidence="4" type="ORF">P7E30_06880</name>
</gene>
<evidence type="ECO:0000256" key="2">
    <source>
        <dbReference type="ARBA" id="ARBA00022801"/>
    </source>
</evidence>
<dbReference type="GO" id="GO:0047429">
    <property type="term" value="F:nucleoside triphosphate diphosphatase activity"/>
    <property type="evidence" value="ECO:0007669"/>
    <property type="project" value="UniProtKB-EC"/>
</dbReference>
<dbReference type="HAMAP" id="MF_00528">
    <property type="entry name" value="Maf"/>
    <property type="match status" value="1"/>
</dbReference>
<dbReference type="PANTHER" id="PTHR43213">
    <property type="entry name" value="BIFUNCTIONAL DTTP/UTP PYROPHOSPHATASE/METHYLTRANSFERASE PROTEIN-RELATED"/>
    <property type="match status" value="1"/>
</dbReference>
<keyword evidence="3" id="KW-0963">Cytoplasm</keyword>
<protein>
    <recommendedName>
        <fullName evidence="3">dTTP/UTP pyrophosphatase</fullName>
        <shortName evidence="3">dTTPase/UTPase</shortName>
        <ecNumber evidence="3">3.6.1.9</ecNumber>
    </recommendedName>
    <alternativeName>
        <fullName evidence="3">Nucleoside triphosphate pyrophosphatase</fullName>
    </alternativeName>
    <alternativeName>
        <fullName evidence="3">Nucleotide pyrophosphatase</fullName>
        <shortName evidence="3">Nucleotide PPase</shortName>
    </alternativeName>
</protein>
<dbReference type="Pfam" id="PF02545">
    <property type="entry name" value="Maf"/>
    <property type="match status" value="1"/>
</dbReference>
<reference evidence="5 6" key="1">
    <citation type="submission" date="2018-06" db="EMBL/GenBank/DDBJ databases">
        <authorList>
            <consortium name="Pathogen Informatics"/>
            <person name="Doyle S."/>
        </authorList>
    </citation>
    <scope>NUCLEOTIDE SEQUENCE [LARGE SCALE GENOMIC DNA]</scope>
    <source>
        <strain evidence="5 6">NCTC12360</strain>
    </source>
</reference>
<dbReference type="InterPro" id="IPR003697">
    <property type="entry name" value="Maf-like"/>
</dbReference>
<feature type="site" description="Important for substrate specificity" evidence="3">
    <location>
        <position position="10"/>
    </location>
</feature>
<comment type="caution">
    <text evidence="3">Lacks conserved residue(s) required for the propagation of feature annotation.</text>
</comment>
<feature type="site" description="Important for substrate specificity" evidence="3">
    <location>
        <position position="68"/>
    </location>
</feature>
<sequence length="188" mass="20910">MIVLASQSPRRKELLAELVPSFQIQPADIDESVVFGETPEEYVQRMAREKAAAVAACFPTDLVIASDTTVVVGQEIFGKPVDEADARRMLQKMSGKTHWVHTAVVLQKQEKRREKLVSAQVSFSLLTEQMITEYLKTGEYQDKAGGYGIQGAAKVFVEAIQGDFYTIVGFPVNTVAKLLKEFPEELKK</sequence>
<dbReference type="CDD" id="cd00555">
    <property type="entry name" value="Maf"/>
    <property type="match status" value="1"/>
</dbReference>
<dbReference type="SUPFAM" id="SSF52972">
    <property type="entry name" value="ITPase-like"/>
    <property type="match status" value="1"/>
</dbReference>
<dbReference type="PANTHER" id="PTHR43213:SF5">
    <property type="entry name" value="BIFUNCTIONAL DTTP_UTP PYROPHOSPHATASE_METHYLTRANSFERASE PROTEIN-RELATED"/>
    <property type="match status" value="1"/>
</dbReference>
<dbReference type="Gene3D" id="3.90.950.10">
    <property type="match status" value="1"/>
</dbReference>
<comment type="cofactor">
    <cofactor evidence="1 3">
        <name>a divalent metal cation</name>
        <dbReference type="ChEBI" id="CHEBI:60240"/>
    </cofactor>
</comment>
<feature type="active site" description="Proton acceptor" evidence="3">
    <location>
        <position position="67"/>
    </location>
</feature>
<proteinExistence type="inferred from homology"/>
<dbReference type="RefSeq" id="WP_060813254.1">
    <property type="nucleotide sequence ID" value="NZ_JABMDB010000005.1"/>
</dbReference>
<dbReference type="Proteomes" id="UP001183682">
    <property type="component" value="Unassembled WGS sequence"/>
</dbReference>
<organism evidence="5 6">
    <name type="scientific">Enterococcus gallinarum</name>
    <dbReference type="NCBI Taxonomy" id="1353"/>
    <lineage>
        <taxon>Bacteria</taxon>
        <taxon>Bacillati</taxon>
        <taxon>Bacillota</taxon>
        <taxon>Bacilli</taxon>
        <taxon>Lactobacillales</taxon>
        <taxon>Enterococcaceae</taxon>
        <taxon>Enterococcus</taxon>
    </lineage>
</organism>
<dbReference type="EMBL" id="JARPZN010000003">
    <property type="protein sequence ID" value="MDT2689926.1"/>
    <property type="molecule type" value="Genomic_DNA"/>
</dbReference>